<dbReference type="InterPro" id="IPR050834">
    <property type="entry name" value="Glycosyltransf_2"/>
</dbReference>
<dbReference type="SUPFAM" id="SSF53448">
    <property type="entry name" value="Nucleotide-diphospho-sugar transferases"/>
    <property type="match status" value="1"/>
</dbReference>
<evidence type="ECO:0000313" key="3">
    <source>
        <dbReference type="Proteomes" id="UP001501333"/>
    </source>
</evidence>
<dbReference type="PANTHER" id="PTHR43685">
    <property type="entry name" value="GLYCOSYLTRANSFERASE"/>
    <property type="match status" value="1"/>
</dbReference>
<dbReference type="EMBL" id="BAABAO010000001">
    <property type="protein sequence ID" value="GAA4120565.1"/>
    <property type="molecule type" value="Genomic_DNA"/>
</dbReference>
<accession>A0ABP7XK06</accession>
<gene>
    <name evidence="2" type="ORF">GCM10022250_01210</name>
</gene>
<reference evidence="3" key="1">
    <citation type="journal article" date="2019" name="Int. J. Syst. Evol. Microbiol.">
        <title>The Global Catalogue of Microorganisms (GCM) 10K type strain sequencing project: providing services to taxonomists for standard genome sequencing and annotation.</title>
        <authorList>
            <consortium name="The Broad Institute Genomics Platform"/>
            <consortium name="The Broad Institute Genome Sequencing Center for Infectious Disease"/>
            <person name="Wu L."/>
            <person name="Ma J."/>
        </authorList>
    </citation>
    <scope>NUCLEOTIDE SEQUENCE [LARGE SCALE GENOMIC DNA]</scope>
    <source>
        <strain evidence="3">JCM 17386</strain>
    </source>
</reference>
<dbReference type="Gene3D" id="3.90.550.10">
    <property type="entry name" value="Spore Coat Polysaccharide Biosynthesis Protein SpsA, Chain A"/>
    <property type="match status" value="1"/>
</dbReference>
<evidence type="ECO:0000313" key="2">
    <source>
        <dbReference type="EMBL" id="GAA4120565.1"/>
    </source>
</evidence>
<dbReference type="Pfam" id="PF00535">
    <property type="entry name" value="Glycos_transf_2"/>
    <property type="match status" value="1"/>
</dbReference>
<evidence type="ECO:0000259" key="1">
    <source>
        <dbReference type="Pfam" id="PF00535"/>
    </source>
</evidence>
<dbReference type="InterPro" id="IPR029044">
    <property type="entry name" value="Nucleotide-diphossugar_trans"/>
</dbReference>
<name>A0ABP7XK06_9FLAO</name>
<organism evidence="2 3">
    <name type="scientific">Flavobacterium chungbukense</name>
    <dbReference type="NCBI Taxonomy" id="877464"/>
    <lineage>
        <taxon>Bacteria</taxon>
        <taxon>Pseudomonadati</taxon>
        <taxon>Bacteroidota</taxon>
        <taxon>Flavobacteriia</taxon>
        <taxon>Flavobacteriales</taxon>
        <taxon>Flavobacteriaceae</taxon>
        <taxon>Flavobacterium</taxon>
    </lineage>
</organism>
<sequence length="250" mass="28644">MERIKSPLISVITVSYNAKATIERTILSVLNQTYSNIEYIIIDGGSKDGTVDIIEQKDSLFTEKGISFKYISEKDDGIYYAMNKGIKMANGELVALLNADDWYESGTIEKVVTYYQSNTEIDIFHGILRFVSMLNGEAYMLRGSADSFLKHGMIEHPTCFIKKSLYEKVGYFNVLYKNASDYDWMLRAKKTNAKFLLIPYILTNFQSGGVSDSLLSTNEELLIKRRHGIMNRPKYVYKKIFAYLLSKRKS</sequence>
<dbReference type="PANTHER" id="PTHR43685:SF2">
    <property type="entry name" value="GLYCOSYLTRANSFERASE 2-LIKE DOMAIN-CONTAINING PROTEIN"/>
    <property type="match status" value="1"/>
</dbReference>
<keyword evidence="3" id="KW-1185">Reference proteome</keyword>
<dbReference type="RefSeq" id="WP_229354955.1">
    <property type="nucleotide sequence ID" value="NZ_BAABAO010000001.1"/>
</dbReference>
<feature type="domain" description="Glycosyltransferase 2-like" evidence="1">
    <location>
        <begin position="10"/>
        <end position="125"/>
    </location>
</feature>
<protein>
    <recommendedName>
        <fullName evidence="1">Glycosyltransferase 2-like domain-containing protein</fullName>
    </recommendedName>
</protein>
<comment type="caution">
    <text evidence="2">The sequence shown here is derived from an EMBL/GenBank/DDBJ whole genome shotgun (WGS) entry which is preliminary data.</text>
</comment>
<dbReference type="CDD" id="cd06433">
    <property type="entry name" value="GT_2_WfgS_like"/>
    <property type="match status" value="1"/>
</dbReference>
<proteinExistence type="predicted"/>
<dbReference type="InterPro" id="IPR001173">
    <property type="entry name" value="Glyco_trans_2-like"/>
</dbReference>
<dbReference type="Proteomes" id="UP001501333">
    <property type="component" value="Unassembled WGS sequence"/>
</dbReference>